<comment type="caution">
    <text evidence="1">The sequence shown here is derived from an EMBL/GenBank/DDBJ whole genome shotgun (WGS) entry which is preliminary data.</text>
</comment>
<protein>
    <submittedName>
        <fullName evidence="1">Uncharacterized protein</fullName>
    </submittedName>
</protein>
<gene>
    <name evidence="1" type="ORF">ONZ51_g6371</name>
</gene>
<dbReference type="AlphaFoldDB" id="A0AAD7TS62"/>
<dbReference type="EMBL" id="JAPEVG010000152">
    <property type="protein sequence ID" value="KAJ8480869.1"/>
    <property type="molecule type" value="Genomic_DNA"/>
</dbReference>
<reference evidence="1" key="1">
    <citation type="submission" date="2022-11" db="EMBL/GenBank/DDBJ databases">
        <title>Genome Sequence of Cubamyces cubensis.</title>
        <authorList>
            <person name="Buettner E."/>
        </authorList>
    </citation>
    <scope>NUCLEOTIDE SEQUENCE</scope>
    <source>
        <strain evidence="1">MPL-01</strain>
    </source>
</reference>
<name>A0AAD7TS62_9APHY</name>
<accession>A0AAD7TS62</accession>
<proteinExistence type="predicted"/>
<evidence type="ECO:0000313" key="1">
    <source>
        <dbReference type="EMBL" id="KAJ8480869.1"/>
    </source>
</evidence>
<organism evidence="1 2">
    <name type="scientific">Trametes cubensis</name>
    <dbReference type="NCBI Taxonomy" id="1111947"/>
    <lineage>
        <taxon>Eukaryota</taxon>
        <taxon>Fungi</taxon>
        <taxon>Dikarya</taxon>
        <taxon>Basidiomycota</taxon>
        <taxon>Agaricomycotina</taxon>
        <taxon>Agaricomycetes</taxon>
        <taxon>Polyporales</taxon>
        <taxon>Polyporaceae</taxon>
        <taxon>Trametes</taxon>
    </lineage>
</organism>
<keyword evidence="2" id="KW-1185">Reference proteome</keyword>
<evidence type="ECO:0000313" key="2">
    <source>
        <dbReference type="Proteomes" id="UP001215151"/>
    </source>
</evidence>
<dbReference type="Proteomes" id="UP001215151">
    <property type="component" value="Unassembled WGS sequence"/>
</dbReference>
<sequence>MQPLSETPYDVCQYKPSHSFQPLAFPCDRQFPIYAQCNPQRKRKTPQLCCNTTHTVPIRRKDLMQTVDYRYSEADRQPRSSYALSDIFESDEEDIEIEISPVLPSTPNTASSASTTRSAKARVKALFTGVVYSVKVTLDRARPARK</sequence>